<dbReference type="Pfam" id="PF19305">
    <property type="entry name" value="MmgE_PrpD_C"/>
    <property type="match status" value="1"/>
</dbReference>
<dbReference type="SUPFAM" id="SSF103378">
    <property type="entry name" value="2-methylcitrate dehydratase PrpD"/>
    <property type="match status" value="1"/>
</dbReference>
<dbReference type="STRING" id="199441.BkAM31D_08920"/>
<organism evidence="4 5">
    <name type="scientific">Halalkalibacter krulwichiae</name>
    <dbReference type="NCBI Taxonomy" id="199441"/>
    <lineage>
        <taxon>Bacteria</taxon>
        <taxon>Bacillati</taxon>
        <taxon>Bacillota</taxon>
        <taxon>Bacilli</taxon>
        <taxon>Bacillales</taxon>
        <taxon>Bacillaceae</taxon>
        <taxon>Halalkalibacter</taxon>
    </lineage>
</organism>
<dbReference type="PANTHER" id="PTHR16943:SF8">
    <property type="entry name" value="2-METHYLCITRATE DEHYDRATASE"/>
    <property type="match status" value="1"/>
</dbReference>
<evidence type="ECO:0000259" key="3">
    <source>
        <dbReference type="Pfam" id="PF19305"/>
    </source>
</evidence>
<dbReference type="InterPro" id="IPR045337">
    <property type="entry name" value="MmgE_PrpD_C"/>
</dbReference>
<dbReference type="EMBL" id="CP020814">
    <property type="protein sequence ID" value="ARK29973.1"/>
    <property type="molecule type" value="Genomic_DNA"/>
</dbReference>
<dbReference type="AlphaFoldDB" id="A0A1X9MCV8"/>
<dbReference type="Proteomes" id="UP000193006">
    <property type="component" value="Chromosome"/>
</dbReference>
<dbReference type="Gene3D" id="1.10.4100.10">
    <property type="entry name" value="2-methylcitrate dehydratase PrpD"/>
    <property type="match status" value="1"/>
</dbReference>
<feature type="domain" description="MmgE/PrpD C-terminal" evidence="3">
    <location>
        <begin position="267"/>
        <end position="398"/>
    </location>
</feature>
<dbReference type="Gene3D" id="3.30.1330.120">
    <property type="entry name" value="2-methylcitrate dehydratase PrpD"/>
    <property type="match status" value="1"/>
</dbReference>
<dbReference type="Pfam" id="PF03972">
    <property type="entry name" value="MmgE_PrpD_N"/>
    <property type="match status" value="1"/>
</dbReference>
<protein>
    <submittedName>
        <fullName evidence="4">MmgE/PrpD family protein</fullName>
    </submittedName>
</protein>
<dbReference type="KEGG" id="bkw:BkAM31D_08920"/>
<keyword evidence="5" id="KW-1185">Reference proteome</keyword>
<accession>A0A1X9MCV8</accession>
<dbReference type="GO" id="GO:0016829">
    <property type="term" value="F:lyase activity"/>
    <property type="evidence" value="ECO:0007669"/>
    <property type="project" value="InterPro"/>
</dbReference>
<comment type="similarity">
    <text evidence="1">Belongs to the PrpD family.</text>
</comment>
<feature type="domain" description="MmgE/PrpD N-terminal" evidence="2">
    <location>
        <begin position="6"/>
        <end position="243"/>
    </location>
</feature>
<dbReference type="InterPro" id="IPR005656">
    <property type="entry name" value="MmgE_PrpD"/>
</dbReference>
<gene>
    <name evidence="4" type="ORF">BkAM31D_08920</name>
</gene>
<dbReference type="PANTHER" id="PTHR16943">
    <property type="entry name" value="2-METHYLCITRATE DEHYDRATASE-RELATED"/>
    <property type="match status" value="1"/>
</dbReference>
<reference evidence="4 5" key="1">
    <citation type="submission" date="2017-04" db="EMBL/GenBank/DDBJ databases">
        <title>Bacillus krulwichiae AM31D Genome sequencing and assembly.</title>
        <authorList>
            <person name="Krulwich T.A."/>
            <person name="Anastor L."/>
            <person name="Ehrlich R."/>
            <person name="Ehrlich G.D."/>
            <person name="Janto B."/>
        </authorList>
    </citation>
    <scope>NUCLEOTIDE SEQUENCE [LARGE SCALE GENOMIC DNA]</scope>
    <source>
        <strain evidence="4 5">AM31D</strain>
    </source>
</reference>
<evidence type="ECO:0000256" key="1">
    <source>
        <dbReference type="ARBA" id="ARBA00006174"/>
    </source>
</evidence>
<dbReference type="InterPro" id="IPR045336">
    <property type="entry name" value="MmgE_PrpD_N"/>
</dbReference>
<proteinExistence type="inferred from homology"/>
<dbReference type="InterPro" id="IPR042188">
    <property type="entry name" value="MmgE/PrpD_sf_2"/>
</dbReference>
<sequence>MSFTHRIAEFSVGLKDQDITEEVREQIKKVYLDYLTAAISGSQTEVGKKVYEYYSELGKGESTVLGQDTGLNYHNAAFVNGTSAHCLDFDDGHTKGSVHIGCVIFPAVLAVAEKNNSSVQQVIRAILVGYEVTIRVASVIHPYSRQRGFHNTSVAGIFGVTAAISHLLEFNFDETVGALGNAASFAGGTFAFLGSGSEVKRLHPGIAARDGIIAAELSKRKLYGPSDIFEKEGGVFDVFAGGQINNELAELPIGRSFEILNIYIKPYPCCRHLHVVIDAIKEIQEQHHISPTEIKKVKIGVNKVTSFHSHKECNSLLDLQMSIPFVAAVALLGEEITVDSFNLERTDYEEIRKVMETIDVVLDEDCERVYPLSRKTNIVIYLQAGQSIEISFDTVKGSRLILYQWKTYNRNSQKIART</sequence>
<dbReference type="InterPro" id="IPR042183">
    <property type="entry name" value="MmgE/PrpD_sf_1"/>
</dbReference>
<dbReference type="InterPro" id="IPR036148">
    <property type="entry name" value="MmgE/PrpD_sf"/>
</dbReference>
<name>A0A1X9MCV8_9BACI</name>
<evidence type="ECO:0000313" key="4">
    <source>
        <dbReference type="EMBL" id="ARK29973.1"/>
    </source>
</evidence>
<dbReference type="RefSeq" id="WP_085449762.1">
    <property type="nucleotide sequence ID" value="NZ_CP020814.1"/>
</dbReference>
<evidence type="ECO:0000259" key="2">
    <source>
        <dbReference type="Pfam" id="PF03972"/>
    </source>
</evidence>
<evidence type="ECO:0000313" key="5">
    <source>
        <dbReference type="Proteomes" id="UP000193006"/>
    </source>
</evidence>